<reference evidence="7" key="1">
    <citation type="journal article" date="2020" name="Nature">
        <title>Giant virus diversity and host interactions through global metagenomics.</title>
        <authorList>
            <person name="Schulz F."/>
            <person name="Roux S."/>
            <person name="Paez-Espino D."/>
            <person name="Jungbluth S."/>
            <person name="Walsh D.A."/>
            <person name="Denef V.J."/>
            <person name="McMahon K.D."/>
            <person name="Konstantinidis K.T."/>
            <person name="Eloe-Fadrosh E.A."/>
            <person name="Kyrpides N.C."/>
            <person name="Woyke T."/>
        </authorList>
    </citation>
    <scope>NUCLEOTIDE SEQUENCE</scope>
    <source>
        <strain evidence="7">GVMAG-S-ERX555943-30</strain>
    </source>
</reference>
<protein>
    <recommendedName>
        <fullName evidence="8">Adenylosuccinate synthase</fullName>
    </recommendedName>
</protein>
<dbReference type="InterPro" id="IPR042109">
    <property type="entry name" value="Adenylosuccinate_synth_dom1"/>
</dbReference>
<evidence type="ECO:0000256" key="4">
    <source>
        <dbReference type="ARBA" id="ARBA00022755"/>
    </source>
</evidence>
<dbReference type="GO" id="GO:0005737">
    <property type="term" value="C:cytoplasm"/>
    <property type="evidence" value="ECO:0007669"/>
    <property type="project" value="TreeGrafter"/>
</dbReference>
<evidence type="ECO:0000256" key="6">
    <source>
        <dbReference type="ARBA" id="ARBA00023134"/>
    </source>
</evidence>
<dbReference type="GO" id="GO:0046872">
    <property type="term" value="F:metal ion binding"/>
    <property type="evidence" value="ECO:0007669"/>
    <property type="project" value="UniProtKB-KW"/>
</dbReference>
<evidence type="ECO:0000256" key="2">
    <source>
        <dbReference type="ARBA" id="ARBA00022723"/>
    </source>
</evidence>
<dbReference type="PANTHER" id="PTHR11846">
    <property type="entry name" value="ADENYLOSUCCINATE SYNTHETASE"/>
    <property type="match status" value="1"/>
</dbReference>
<dbReference type="Gene3D" id="3.40.440.10">
    <property type="entry name" value="Adenylosuccinate Synthetase, subunit A, domain 1"/>
    <property type="match status" value="2"/>
</dbReference>
<dbReference type="GO" id="GO:0044208">
    <property type="term" value="P:'de novo' AMP biosynthetic process"/>
    <property type="evidence" value="ECO:0007669"/>
    <property type="project" value="TreeGrafter"/>
</dbReference>
<keyword evidence="2" id="KW-0479">Metal-binding</keyword>
<keyword evidence="1" id="KW-0436">Ligase</keyword>
<dbReference type="InterPro" id="IPR027417">
    <property type="entry name" value="P-loop_NTPase"/>
</dbReference>
<dbReference type="SMART" id="SM00788">
    <property type="entry name" value="Adenylsucc_synt"/>
    <property type="match status" value="1"/>
</dbReference>
<proteinExistence type="inferred from homology"/>
<evidence type="ECO:0000256" key="5">
    <source>
        <dbReference type="ARBA" id="ARBA00022842"/>
    </source>
</evidence>
<evidence type="ECO:0000256" key="3">
    <source>
        <dbReference type="ARBA" id="ARBA00022741"/>
    </source>
</evidence>
<accession>A0A6C0AVT6</accession>
<dbReference type="GO" id="GO:0005525">
    <property type="term" value="F:GTP binding"/>
    <property type="evidence" value="ECO:0007669"/>
    <property type="project" value="UniProtKB-KW"/>
</dbReference>
<organism evidence="7">
    <name type="scientific">viral metagenome</name>
    <dbReference type="NCBI Taxonomy" id="1070528"/>
    <lineage>
        <taxon>unclassified sequences</taxon>
        <taxon>metagenomes</taxon>
        <taxon>organismal metagenomes</taxon>
    </lineage>
</organism>
<name>A0A6C0AVT6_9ZZZZ</name>
<dbReference type="Pfam" id="PF00709">
    <property type="entry name" value="Adenylsucc_synt"/>
    <property type="match status" value="2"/>
</dbReference>
<dbReference type="AlphaFoldDB" id="A0A6C0AVT6"/>
<dbReference type="PANTHER" id="PTHR11846:SF0">
    <property type="entry name" value="ADENYLOSUCCINATE SYNTHETASE"/>
    <property type="match status" value="1"/>
</dbReference>
<dbReference type="InterPro" id="IPR001114">
    <property type="entry name" value="Adenylosuccinate_synthetase"/>
</dbReference>
<keyword evidence="3" id="KW-0547">Nucleotide-binding</keyword>
<dbReference type="GO" id="GO:0004019">
    <property type="term" value="F:adenylosuccinate synthase activity"/>
    <property type="evidence" value="ECO:0007669"/>
    <property type="project" value="InterPro"/>
</dbReference>
<keyword evidence="5" id="KW-0460">Magnesium</keyword>
<keyword evidence="4" id="KW-0658">Purine biosynthesis</keyword>
<dbReference type="InterPro" id="IPR033128">
    <property type="entry name" value="Adenylosuccin_syn_Lys_AS"/>
</dbReference>
<dbReference type="EMBL" id="MN738753">
    <property type="protein sequence ID" value="QHS83355.1"/>
    <property type="molecule type" value="Genomic_DNA"/>
</dbReference>
<dbReference type="PROSITE" id="PS00513">
    <property type="entry name" value="ADENYLOSUCCIN_SYN_2"/>
    <property type="match status" value="1"/>
</dbReference>
<sequence length="334" mass="37502">MNIKYVDICCGLSWGDEGKGKIVSQLSKSGEYDFVCRWSGGNNAGHTVYVGNKRYSTHLIPSGIFYGIKSVIGPGCVVNYDSFMKEVSYLKENGFDISLIKISPRAHVVSEEHIEEDKQKYSKSLGTTGNGIGPCYRDKYLRVGKRVMDCGEMFNEFLWDENLYGAILCEGAQGFWLDIEYGNYPYVTSSSTLPYGACSLGFSPKKIRRIYGAVKIYDTRVGYDPDFPDELADNQELCKLAEVGCEFGTTTGRQRCVNYLQIDKLIQAINHSGTTHLIISKTDIAVEVGVFKYYFQGILHESPNLEHMKENIVSILNENTFIEDIVFSNNPTKI</sequence>
<dbReference type="Gene3D" id="3.90.170.10">
    <property type="entry name" value="Adenylosuccinate Synthetase, subunit A, domain 3"/>
    <property type="match status" value="1"/>
</dbReference>
<evidence type="ECO:0000256" key="1">
    <source>
        <dbReference type="ARBA" id="ARBA00022598"/>
    </source>
</evidence>
<dbReference type="GO" id="GO:0046040">
    <property type="term" value="P:IMP metabolic process"/>
    <property type="evidence" value="ECO:0007669"/>
    <property type="project" value="TreeGrafter"/>
</dbReference>
<evidence type="ECO:0000313" key="7">
    <source>
        <dbReference type="EMBL" id="QHS83355.1"/>
    </source>
</evidence>
<keyword evidence="6" id="KW-0342">GTP-binding</keyword>
<dbReference type="InterPro" id="IPR042111">
    <property type="entry name" value="Adenylosuccinate_synth_dom3"/>
</dbReference>
<dbReference type="HAMAP" id="MF_00011">
    <property type="entry name" value="Adenylosucc_synth"/>
    <property type="match status" value="1"/>
</dbReference>
<evidence type="ECO:0008006" key="8">
    <source>
        <dbReference type="Google" id="ProtNLM"/>
    </source>
</evidence>
<dbReference type="SUPFAM" id="SSF52540">
    <property type="entry name" value="P-loop containing nucleoside triphosphate hydrolases"/>
    <property type="match status" value="1"/>
</dbReference>